<dbReference type="HOGENOM" id="CLU_868555_0_0_11"/>
<accession>G8WP93</accession>
<dbReference type="Proteomes" id="UP000007842">
    <property type="component" value="Chromosome"/>
</dbReference>
<dbReference type="KEGG" id="scy:SCATT_22240"/>
<protein>
    <submittedName>
        <fullName evidence="1">Uncharacterized protein</fullName>
    </submittedName>
</protein>
<reference evidence="2" key="1">
    <citation type="submission" date="2011-12" db="EMBL/GenBank/DDBJ databases">
        <title>Complete genome sequence of Streptomyces cattleya strain DSM 46488.</title>
        <authorList>
            <person name="Ou H.-Y."/>
            <person name="Li P."/>
            <person name="Zhao C."/>
            <person name="O'Hagan D."/>
            <person name="Deng Z."/>
        </authorList>
    </citation>
    <scope>NUCLEOTIDE SEQUENCE [LARGE SCALE GENOMIC DNA]</scope>
    <source>
        <strain evidence="2">ATCC 35852 / DSM 46488 / JCM 4925 / NBRC 14057 / NRRL 8057</strain>
    </source>
</reference>
<evidence type="ECO:0000313" key="2">
    <source>
        <dbReference type="Proteomes" id="UP000007842"/>
    </source>
</evidence>
<sequence>MPKPSHLAAFGVAKEATPGTAAAPTMWIPWKTLTPKDEITLIDDKGQRAAAVESFGIVQGQKGSTLDFGGDVFADSIGFPLASLLPDVAVTGASAPYTTTFSVLNTGDTQPPGQTYTIFDPLGTWQYPGEQLSELQFKWNADGLFEYSAKATGWTYVPGATPTVSNTAVKPVANWTTITKIAGVQTFVIDGELTIKRTVTAIRGANGSQNPYRIWSGDVAVEGKLTLVMEDTSQRQIFQNSTPQALDTSFTAGTGATATGLELHCSTAVYSEGTPNYGKDYIELPVTVKTYANTSDIGASGGYSPIKATLTNAMPSGTYK</sequence>
<accession>F8JXC2</accession>
<dbReference type="STRING" id="1003195.SCATT_22240"/>
<gene>
    <name evidence="1" type="ordered locus">SCATT_22240</name>
</gene>
<dbReference type="InterPro" id="IPR044000">
    <property type="entry name" value="Phage_tube_2"/>
</dbReference>
<dbReference type="PATRIC" id="fig|1003195.11.peg.3755"/>
<dbReference type="RefSeq" id="WP_014142987.1">
    <property type="nucleotide sequence ID" value="NC_016111.1"/>
</dbReference>
<evidence type="ECO:0000313" key="1">
    <source>
        <dbReference type="EMBL" id="AEW94595.1"/>
    </source>
</evidence>
<name>F8JXC2_STREN</name>
<dbReference type="Pfam" id="PF18906">
    <property type="entry name" value="Phage_tube_2"/>
    <property type="match status" value="1"/>
</dbReference>
<proteinExistence type="predicted"/>
<dbReference type="eggNOG" id="ENOG5031ZKD">
    <property type="taxonomic scope" value="Bacteria"/>
</dbReference>
<keyword evidence="2" id="KW-1185">Reference proteome</keyword>
<dbReference type="EMBL" id="CP003219">
    <property type="protein sequence ID" value="AEW94595.1"/>
    <property type="molecule type" value="Genomic_DNA"/>
</dbReference>
<dbReference type="OrthoDB" id="3670101at2"/>
<organism evidence="1 2">
    <name type="scientific">Streptantibioticus cattleyicolor (strain ATCC 35852 / DSM 46488 / JCM 4925 / NBRC 14057 / NRRL 8057)</name>
    <name type="common">Streptomyces cattleya</name>
    <dbReference type="NCBI Taxonomy" id="1003195"/>
    <lineage>
        <taxon>Bacteria</taxon>
        <taxon>Bacillati</taxon>
        <taxon>Actinomycetota</taxon>
        <taxon>Actinomycetes</taxon>
        <taxon>Kitasatosporales</taxon>
        <taxon>Streptomycetaceae</taxon>
        <taxon>Streptantibioticus</taxon>
    </lineage>
</organism>
<dbReference type="AlphaFoldDB" id="F8JXC2"/>
<dbReference type="KEGG" id="sct:SCAT_2241"/>